<dbReference type="GO" id="GO:0071555">
    <property type="term" value="P:cell wall organization"/>
    <property type="evidence" value="ECO:0007669"/>
    <property type="project" value="UniProtKB-UniRule"/>
</dbReference>
<dbReference type="PANTHER" id="PTHR36699:SF1">
    <property type="entry name" value="L,D-TRANSPEPTIDASE YAFK-RELATED"/>
    <property type="match status" value="1"/>
</dbReference>
<dbReference type="InterPro" id="IPR006311">
    <property type="entry name" value="TAT_signal"/>
</dbReference>
<evidence type="ECO:0000256" key="4">
    <source>
        <dbReference type="ARBA" id="ARBA00022960"/>
    </source>
</evidence>
<keyword evidence="6 7" id="KW-0961">Cell wall biogenesis/degradation</keyword>
<feature type="active site" description="Proton donor/acceptor" evidence="7">
    <location>
        <position position="141"/>
    </location>
</feature>
<feature type="active site" description="Nucleophile" evidence="7">
    <location>
        <position position="163"/>
    </location>
</feature>
<keyword evidence="3" id="KW-0808">Transferase</keyword>
<proteinExistence type="inferred from homology"/>
<keyword evidence="4 7" id="KW-0133">Cell shape</keyword>
<dbReference type="EMBL" id="QDDR01000001">
    <property type="protein sequence ID" value="PVE48973.1"/>
    <property type="molecule type" value="Genomic_DNA"/>
</dbReference>
<dbReference type="GO" id="GO:0009252">
    <property type="term" value="P:peptidoglycan biosynthetic process"/>
    <property type="evidence" value="ECO:0007669"/>
    <property type="project" value="UniProtKB-UniPathway"/>
</dbReference>
<evidence type="ECO:0000256" key="8">
    <source>
        <dbReference type="SAM" id="SignalP"/>
    </source>
</evidence>
<feature type="chain" id="PRO_5015780756" description="L,D-TPase catalytic domain-containing protein" evidence="8">
    <location>
        <begin position="34"/>
        <end position="188"/>
    </location>
</feature>
<dbReference type="PANTHER" id="PTHR36699">
    <property type="entry name" value="LD-TRANSPEPTIDASE"/>
    <property type="match status" value="1"/>
</dbReference>
<evidence type="ECO:0000256" key="5">
    <source>
        <dbReference type="ARBA" id="ARBA00022984"/>
    </source>
</evidence>
<sequence length="188" mass="20592">MKPTTPLPLSRRALLRLCVALPAAALLAPPAEAQNRRAPPAMAPAHEQADYILVLKAARRLILFRQGSAIREYRISMGDGANEGPKRFEGDGRTPEGLYTIDWRNPNSVSYLSLHISYPNEQDVAYAAAHGRSAGGDIMIHGINNGWGFLGALQRSRDWTAGCIAVTNREIRQIWSLVPDGTPIELRA</sequence>
<dbReference type="PROSITE" id="PS52029">
    <property type="entry name" value="LD_TPASE"/>
    <property type="match status" value="1"/>
</dbReference>
<evidence type="ECO:0000259" key="9">
    <source>
        <dbReference type="PROSITE" id="PS52029"/>
    </source>
</evidence>
<dbReference type="SUPFAM" id="SSF141523">
    <property type="entry name" value="L,D-transpeptidase catalytic domain-like"/>
    <property type="match status" value="1"/>
</dbReference>
<dbReference type="InterPro" id="IPR038063">
    <property type="entry name" value="Transpep_catalytic_dom"/>
</dbReference>
<keyword evidence="11" id="KW-1185">Reference proteome</keyword>
<comment type="similarity">
    <text evidence="2">Belongs to the YkuD family.</text>
</comment>
<reference evidence="10 11" key="1">
    <citation type="journal article" date="2011" name="Syst. Appl. Microbiol.">
        <title>Defluviimonas denitrificans gen. nov., sp. nov., and Pararhodobacter aggregans gen. nov., sp. nov., non-phototrophic Rhodobacteraceae from the biofilter of a marine aquaculture.</title>
        <authorList>
            <person name="Foesel B.U."/>
            <person name="Drake H.L."/>
            <person name="Schramm A."/>
        </authorList>
    </citation>
    <scope>NUCLEOTIDE SEQUENCE [LARGE SCALE GENOMIC DNA]</scope>
    <source>
        <strain evidence="10 11">D1-19</strain>
    </source>
</reference>
<dbReference type="AlphaFoldDB" id="A0A2T7UW10"/>
<name>A0A2T7UW10_9RHOB</name>
<dbReference type="Proteomes" id="UP000244810">
    <property type="component" value="Unassembled WGS sequence"/>
</dbReference>
<keyword evidence="8" id="KW-0732">Signal</keyword>
<evidence type="ECO:0000256" key="3">
    <source>
        <dbReference type="ARBA" id="ARBA00022679"/>
    </source>
</evidence>
<evidence type="ECO:0000313" key="10">
    <source>
        <dbReference type="EMBL" id="PVE48973.1"/>
    </source>
</evidence>
<evidence type="ECO:0000256" key="1">
    <source>
        <dbReference type="ARBA" id="ARBA00004752"/>
    </source>
</evidence>
<keyword evidence="5 7" id="KW-0573">Peptidoglycan synthesis</keyword>
<comment type="pathway">
    <text evidence="1 7">Cell wall biogenesis; peptidoglycan biosynthesis.</text>
</comment>
<protein>
    <recommendedName>
        <fullName evidence="9">L,D-TPase catalytic domain-containing protein</fullName>
    </recommendedName>
</protein>
<comment type="caution">
    <text evidence="10">The sequence shown here is derived from an EMBL/GenBank/DDBJ whole genome shotgun (WGS) entry which is preliminary data.</text>
</comment>
<evidence type="ECO:0000256" key="2">
    <source>
        <dbReference type="ARBA" id="ARBA00005992"/>
    </source>
</evidence>
<dbReference type="CDD" id="cd16913">
    <property type="entry name" value="YkuD_like"/>
    <property type="match status" value="1"/>
</dbReference>
<dbReference type="Gene3D" id="2.40.440.10">
    <property type="entry name" value="L,D-transpeptidase catalytic domain-like"/>
    <property type="match status" value="1"/>
</dbReference>
<dbReference type="UniPathway" id="UPA00219"/>
<dbReference type="GO" id="GO:0008360">
    <property type="term" value="P:regulation of cell shape"/>
    <property type="evidence" value="ECO:0007669"/>
    <property type="project" value="UniProtKB-UniRule"/>
</dbReference>
<feature type="signal peptide" evidence="8">
    <location>
        <begin position="1"/>
        <end position="33"/>
    </location>
</feature>
<organism evidence="10 11">
    <name type="scientific">Pararhodobacter aggregans</name>
    <dbReference type="NCBI Taxonomy" id="404875"/>
    <lineage>
        <taxon>Bacteria</taxon>
        <taxon>Pseudomonadati</taxon>
        <taxon>Pseudomonadota</taxon>
        <taxon>Alphaproteobacteria</taxon>
        <taxon>Rhodobacterales</taxon>
        <taxon>Paracoccaceae</taxon>
        <taxon>Pararhodobacter</taxon>
    </lineage>
</organism>
<evidence type="ECO:0000256" key="7">
    <source>
        <dbReference type="PROSITE-ProRule" id="PRU01373"/>
    </source>
</evidence>
<evidence type="ECO:0000256" key="6">
    <source>
        <dbReference type="ARBA" id="ARBA00023316"/>
    </source>
</evidence>
<dbReference type="GO" id="GO:0004180">
    <property type="term" value="F:carboxypeptidase activity"/>
    <property type="evidence" value="ECO:0007669"/>
    <property type="project" value="UniProtKB-ARBA"/>
</dbReference>
<accession>A0A2T7UW10</accession>
<dbReference type="Pfam" id="PF03734">
    <property type="entry name" value="YkuD"/>
    <property type="match status" value="1"/>
</dbReference>
<gene>
    <name evidence="10" type="ORF">DDE23_00770</name>
</gene>
<dbReference type="InterPro" id="IPR005490">
    <property type="entry name" value="LD_TPept_cat_dom"/>
</dbReference>
<dbReference type="RefSeq" id="WP_107749479.1">
    <property type="nucleotide sequence ID" value="NZ_QBKF01000001.1"/>
</dbReference>
<dbReference type="PROSITE" id="PS51318">
    <property type="entry name" value="TAT"/>
    <property type="match status" value="1"/>
</dbReference>
<feature type="domain" description="L,D-TPase catalytic" evidence="9">
    <location>
        <begin position="50"/>
        <end position="187"/>
    </location>
</feature>
<evidence type="ECO:0000313" key="11">
    <source>
        <dbReference type="Proteomes" id="UP000244810"/>
    </source>
</evidence>
<dbReference type="GO" id="GO:0016740">
    <property type="term" value="F:transferase activity"/>
    <property type="evidence" value="ECO:0007669"/>
    <property type="project" value="UniProtKB-KW"/>
</dbReference>
<dbReference type="OrthoDB" id="9809748at2"/>